<dbReference type="HAMAP" id="MF_01201">
    <property type="entry name" value="Ala_racemase"/>
    <property type="match status" value="1"/>
</dbReference>
<evidence type="ECO:0000256" key="2">
    <source>
        <dbReference type="ARBA" id="ARBA00022898"/>
    </source>
</evidence>
<comment type="catalytic activity">
    <reaction evidence="4">
        <text>L-alanine = D-alanine</text>
        <dbReference type="Rhea" id="RHEA:20249"/>
        <dbReference type="ChEBI" id="CHEBI:57416"/>
        <dbReference type="ChEBI" id="CHEBI:57972"/>
        <dbReference type="EC" id="5.1.1.1"/>
    </reaction>
</comment>
<dbReference type="eggNOG" id="COG0787">
    <property type="taxonomic scope" value="Bacteria"/>
</dbReference>
<dbReference type="SUPFAM" id="SSF51419">
    <property type="entry name" value="PLP-binding barrel"/>
    <property type="match status" value="1"/>
</dbReference>
<dbReference type="PATRIC" id="fig|568816.4.peg.1761"/>
<dbReference type="InterPro" id="IPR001608">
    <property type="entry name" value="Ala_racemase_N"/>
</dbReference>
<feature type="active site" description="Proton acceptor; specific for L-alanine" evidence="4">
    <location>
        <position position="264"/>
    </location>
</feature>
<dbReference type="AlphaFoldDB" id="G4Q3V8"/>
<dbReference type="EC" id="5.1.1.1" evidence="4"/>
<dbReference type="InterPro" id="IPR020622">
    <property type="entry name" value="Ala_racemase_pyridoxalP-BS"/>
</dbReference>
<dbReference type="InParanoid" id="G4Q3V8"/>
<proteinExistence type="inferred from homology"/>
<comment type="cofactor">
    <cofactor evidence="1 4 5">
        <name>pyridoxal 5'-phosphate</name>
        <dbReference type="ChEBI" id="CHEBI:597326"/>
    </cofactor>
</comment>
<dbReference type="KEGG" id="ain:Acin_1813"/>
<dbReference type="EMBL" id="CP003058">
    <property type="protein sequence ID" value="AEQ23024.1"/>
    <property type="molecule type" value="Genomic_DNA"/>
</dbReference>
<dbReference type="PRINTS" id="PR00992">
    <property type="entry name" value="ALARACEMASE"/>
</dbReference>
<dbReference type="GeneID" id="92879100"/>
<feature type="modified residue" description="N6-(pyridoxal phosphate)lysine" evidence="4 5">
    <location>
        <position position="37"/>
    </location>
</feature>
<dbReference type="GO" id="GO:0005829">
    <property type="term" value="C:cytosol"/>
    <property type="evidence" value="ECO:0007669"/>
    <property type="project" value="TreeGrafter"/>
</dbReference>
<protein>
    <recommendedName>
        <fullName evidence="4">Alanine racemase</fullName>
        <ecNumber evidence="4">5.1.1.1</ecNumber>
    </recommendedName>
</protein>
<dbReference type="GO" id="GO:0030170">
    <property type="term" value="F:pyridoxal phosphate binding"/>
    <property type="evidence" value="ECO:0007669"/>
    <property type="project" value="UniProtKB-UniRule"/>
</dbReference>
<dbReference type="UniPathway" id="UPA00042">
    <property type="reaction ID" value="UER00497"/>
</dbReference>
<feature type="binding site" evidence="4 6">
    <location>
        <position position="135"/>
    </location>
    <ligand>
        <name>substrate</name>
    </ligand>
</feature>
<evidence type="ECO:0000313" key="8">
    <source>
        <dbReference type="EMBL" id="AEQ23024.1"/>
    </source>
</evidence>
<name>G4Q3V8_ACIIR</name>
<dbReference type="CDD" id="cd00430">
    <property type="entry name" value="PLPDE_III_AR"/>
    <property type="match status" value="1"/>
</dbReference>
<dbReference type="Proteomes" id="UP000007093">
    <property type="component" value="Chromosome"/>
</dbReference>
<feature type="binding site" evidence="4 6">
    <location>
        <position position="312"/>
    </location>
    <ligand>
        <name>substrate</name>
    </ligand>
</feature>
<feature type="domain" description="Alanine racemase C-terminal" evidence="7">
    <location>
        <begin position="243"/>
        <end position="368"/>
    </location>
</feature>
<dbReference type="FunCoup" id="G4Q3V8">
    <property type="interactions" value="232"/>
</dbReference>
<evidence type="ECO:0000256" key="3">
    <source>
        <dbReference type="ARBA" id="ARBA00023235"/>
    </source>
</evidence>
<dbReference type="SMART" id="SM01005">
    <property type="entry name" value="Ala_racemase_C"/>
    <property type="match status" value="1"/>
</dbReference>
<feature type="active site" description="Proton acceptor; specific for D-alanine" evidence="4">
    <location>
        <position position="37"/>
    </location>
</feature>
<organism evidence="8 9">
    <name type="scientific">Acidaminococcus intestini (strain RyC-MR95)</name>
    <dbReference type="NCBI Taxonomy" id="568816"/>
    <lineage>
        <taxon>Bacteria</taxon>
        <taxon>Bacillati</taxon>
        <taxon>Bacillota</taxon>
        <taxon>Negativicutes</taxon>
        <taxon>Acidaminococcales</taxon>
        <taxon>Acidaminococcaceae</taxon>
        <taxon>Acidaminococcus</taxon>
    </lineage>
</organism>
<gene>
    <name evidence="8" type="primary">alr</name>
    <name evidence="8" type="ordered locus">Acin_1813</name>
</gene>
<evidence type="ECO:0000313" key="9">
    <source>
        <dbReference type="Proteomes" id="UP000007093"/>
    </source>
</evidence>
<evidence type="ECO:0000256" key="5">
    <source>
        <dbReference type="PIRSR" id="PIRSR600821-50"/>
    </source>
</evidence>
<keyword evidence="2 4" id="KW-0663">Pyridoxal phosphate</keyword>
<dbReference type="GO" id="GO:0008784">
    <property type="term" value="F:alanine racemase activity"/>
    <property type="evidence" value="ECO:0007669"/>
    <property type="project" value="UniProtKB-UniRule"/>
</dbReference>
<dbReference type="Pfam" id="PF01168">
    <property type="entry name" value="Ala_racemase_N"/>
    <property type="match status" value="1"/>
</dbReference>
<dbReference type="Pfam" id="PF00842">
    <property type="entry name" value="Ala_racemase_C"/>
    <property type="match status" value="1"/>
</dbReference>
<dbReference type="NCBIfam" id="TIGR00492">
    <property type="entry name" value="alr"/>
    <property type="match status" value="1"/>
</dbReference>
<accession>G4Q3V8</accession>
<dbReference type="InterPro" id="IPR029066">
    <property type="entry name" value="PLP-binding_barrel"/>
</dbReference>
<keyword evidence="9" id="KW-1185">Reference proteome</keyword>
<dbReference type="STRING" id="568816.Acin_1813"/>
<dbReference type="InterPro" id="IPR011079">
    <property type="entry name" value="Ala_racemase_C"/>
</dbReference>
<evidence type="ECO:0000256" key="4">
    <source>
        <dbReference type="HAMAP-Rule" id="MF_01201"/>
    </source>
</evidence>
<dbReference type="InterPro" id="IPR009006">
    <property type="entry name" value="Ala_racemase/Decarboxylase_C"/>
</dbReference>
<dbReference type="GO" id="GO:0009252">
    <property type="term" value="P:peptidoglycan biosynthetic process"/>
    <property type="evidence" value="ECO:0007669"/>
    <property type="project" value="TreeGrafter"/>
</dbReference>
<dbReference type="RefSeq" id="WP_009015859.1">
    <property type="nucleotide sequence ID" value="NC_016077.1"/>
</dbReference>
<dbReference type="FunFam" id="3.20.20.10:FF:000002">
    <property type="entry name" value="Alanine racemase"/>
    <property type="match status" value="1"/>
</dbReference>
<dbReference type="SUPFAM" id="SSF50621">
    <property type="entry name" value="Alanine racemase C-terminal domain-like"/>
    <property type="match status" value="1"/>
</dbReference>
<comment type="pathway">
    <text evidence="4">Amino-acid biosynthesis; D-alanine biosynthesis; D-alanine from L-alanine: step 1/1.</text>
</comment>
<evidence type="ECO:0000259" key="7">
    <source>
        <dbReference type="SMART" id="SM01005"/>
    </source>
</evidence>
<sequence length="381" mass="41804">MRARNVWAEVDLSAIAHNVQVTRKVLKPGTKICAVVKADAYGHGAVPVATAALAAGVNYLAVSMTQEALELREAGIMAPILILGTMTEEHEKALVDYNITQTVYDLAVAQELSAAALQENKVAKVHLAVDTGMNRIGCRPEEAADLAEAISKLPHVELEGMFSHFASADEMDKSFAESQYRKFMEADRAIKDRGIQIPLVHIDNSAGITEMKHTECDMVRQGITLYGLWPSDDVERCLDLKPALSLKAEVVFVKDVPAGEKIGYGCTYETKAPMKVATIPLGYADGYSRALSNRGYITIRGYKAPVVGRICMDQFMVDVTNVPGVHKGDEAVIFGPGGVSLDQLAKWVGTIPYELMCLLSTRVPRKYTYTYTIKHYENNRF</sequence>
<dbReference type="HOGENOM" id="CLU_028393_2_2_9"/>
<comment type="similarity">
    <text evidence="4">Belongs to the alanine racemase family.</text>
</comment>
<reference evidence="8 9" key="1">
    <citation type="journal article" date="2011" name="J. Bacteriol.">
        <title>Complete genome sequence of Acidaminococcus intestini RYC-MR95, a Gram-negative bacterium from the phylum Firmicutes.</title>
        <authorList>
            <person name="D'Auria G."/>
            <person name="Galan J.C."/>
            <person name="Rodriguez-Alcayna M."/>
            <person name="Moya A."/>
            <person name="Baquero F."/>
            <person name="Latorre A."/>
        </authorList>
    </citation>
    <scope>NUCLEOTIDE SEQUENCE [LARGE SCALE GENOMIC DNA]</scope>
    <source>
        <strain evidence="8 9">RyC-MR95</strain>
    </source>
</reference>
<comment type="function">
    <text evidence="4">Catalyzes the interconversion of L-alanine and D-alanine. May also act on other amino acids.</text>
</comment>
<dbReference type="GO" id="GO:0030632">
    <property type="term" value="P:D-alanine biosynthetic process"/>
    <property type="evidence" value="ECO:0007669"/>
    <property type="project" value="UniProtKB-UniRule"/>
</dbReference>
<dbReference type="Gene3D" id="3.20.20.10">
    <property type="entry name" value="Alanine racemase"/>
    <property type="match status" value="1"/>
</dbReference>
<dbReference type="PANTHER" id="PTHR30511">
    <property type="entry name" value="ALANINE RACEMASE"/>
    <property type="match status" value="1"/>
</dbReference>
<dbReference type="PANTHER" id="PTHR30511:SF0">
    <property type="entry name" value="ALANINE RACEMASE, CATABOLIC-RELATED"/>
    <property type="match status" value="1"/>
</dbReference>
<keyword evidence="3 4" id="KW-0413">Isomerase</keyword>
<dbReference type="InterPro" id="IPR000821">
    <property type="entry name" value="Ala_racemase"/>
</dbReference>
<evidence type="ECO:0000256" key="1">
    <source>
        <dbReference type="ARBA" id="ARBA00001933"/>
    </source>
</evidence>
<dbReference type="Gene3D" id="2.40.37.10">
    <property type="entry name" value="Lyase, Ornithine Decarboxylase, Chain A, domain 1"/>
    <property type="match status" value="1"/>
</dbReference>
<evidence type="ECO:0000256" key="6">
    <source>
        <dbReference type="PIRSR" id="PIRSR600821-52"/>
    </source>
</evidence>
<dbReference type="PROSITE" id="PS00395">
    <property type="entry name" value="ALANINE_RACEMASE"/>
    <property type="match status" value="1"/>
</dbReference>